<dbReference type="PROSITE" id="PS50119">
    <property type="entry name" value="ZF_BBOX"/>
    <property type="match status" value="1"/>
</dbReference>
<dbReference type="CDD" id="cd19821">
    <property type="entry name" value="Bbox1_BBX-like"/>
    <property type="match status" value="1"/>
</dbReference>
<dbReference type="Proteomes" id="UP000326396">
    <property type="component" value="Linkage Group LG11"/>
</dbReference>
<gene>
    <name evidence="12" type="ORF">E3N88_06593</name>
</gene>
<dbReference type="PROSITE" id="PS51017">
    <property type="entry name" value="CCT"/>
    <property type="match status" value="1"/>
</dbReference>
<dbReference type="InterPro" id="IPR000315">
    <property type="entry name" value="Znf_B-box"/>
</dbReference>
<dbReference type="Pfam" id="PF06203">
    <property type="entry name" value="CCT"/>
    <property type="match status" value="1"/>
</dbReference>
<feature type="domain" description="B box-type" evidence="10">
    <location>
        <begin position="1"/>
        <end position="47"/>
    </location>
</feature>
<comment type="subcellular location">
    <subcellularLocation>
        <location evidence="1 9">Nucleus</location>
    </subcellularLocation>
</comment>
<keyword evidence="6" id="KW-0862">Zinc</keyword>
<keyword evidence="5 8" id="KW-0863">Zinc-finger</keyword>
<evidence type="ECO:0000256" key="6">
    <source>
        <dbReference type="ARBA" id="ARBA00022833"/>
    </source>
</evidence>
<keyword evidence="7 9" id="KW-0539">Nucleus</keyword>
<dbReference type="GO" id="GO:0008270">
    <property type="term" value="F:zinc ion binding"/>
    <property type="evidence" value="ECO:0007669"/>
    <property type="project" value="UniProtKB-KW"/>
</dbReference>
<dbReference type="InterPro" id="IPR049808">
    <property type="entry name" value="CONSTANS-like_Bbox1"/>
</dbReference>
<evidence type="ECO:0000256" key="7">
    <source>
        <dbReference type="ARBA" id="ARBA00023242"/>
    </source>
</evidence>
<comment type="similarity">
    <text evidence="2">Belongs to the CONSTANS family.</text>
</comment>
<proteinExistence type="inferred from homology"/>
<name>A0A5N6PR78_9ASTR</name>
<evidence type="ECO:0000256" key="9">
    <source>
        <dbReference type="PROSITE-ProRule" id="PRU00357"/>
    </source>
</evidence>
<dbReference type="InterPro" id="IPR010402">
    <property type="entry name" value="CCT_domain"/>
</dbReference>
<keyword evidence="13" id="KW-1185">Reference proteome</keyword>
<dbReference type="AlphaFoldDB" id="A0A5N6PR78"/>
<dbReference type="GO" id="GO:0006355">
    <property type="term" value="P:regulation of DNA-templated transcription"/>
    <property type="evidence" value="ECO:0007669"/>
    <property type="project" value="UniProtKB-ARBA"/>
</dbReference>
<dbReference type="OrthoDB" id="153872at2759"/>
<keyword evidence="3" id="KW-0479">Metal-binding</keyword>
<feature type="domain" description="CCT" evidence="11">
    <location>
        <begin position="357"/>
        <end position="399"/>
    </location>
</feature>
<evidence type="ECO:0000256" key="4">
    <source>
        <dbReference type="ARBA" id="ARBA00022737"/>
    </source>
</evidence>
<evidence type="ECO:0000256" key="3">
    <source>
        <dbReference type="ARBA" id="ARBA00022723"/>
    </source>
</evidence>
<organism evidence="12 13">
    <name type="scientific">Mikania micrantha</name>
    <name type="common">bitter vine</name>
    <dbReference type="NCBI Taxonomy" id="192012"/>
    <lineage>
        <taxon>Eukaryota</taxon>
        <taxon>Viridiplantae</taxon>
        <taxon>Streptophyta</taxon>
        <taxon>Embryophyta</taxon>
        <taxon>Tracheophyta</taxon>
        <taxon>Spermatophyta</taxon>
        <taxon>Magnoliopsida</taxon>
        <taxon>eudicotyledons</taxon>
        <taxon>Gunneridae</taxon>
        <taxon>Pentapetalae</taxon>
        <taxon>asterids</taxon>
        <taxon>campanulids</taxon>
        <taxon>Asterales</taxon>
        <taxon>Asteraceae</taxon>
        <taxon>Asteroideae</taxon>
        <taxon>Heliantheae alliance</taxon>
        <taxon>Eupatorieae</taxon>
        <taxon>Mikania</taxon>
    </lineage>
</organism>
<accession>A0A5N6PR78</accession>
<dbReference type="PANTHER" id="PTHR31717">
    <property type="entry name" value="ZINC FINGER PROTEIN CONSTANS-LIKE 10"/>
    <property type="match status" value="1"/>
</dbReference>
<evidence type="ECO:0000256" key="1">
    <source>
        <dbReference type="ARBA" id="ARBA00004123"/>
    </source>
</evidence>
<dbReference type="SMART" id="SM00336">
    <property type="entry name" value="BBOX"/>
    <property type="match status" value="1"/>
</dbReference>
<dbReference type="GO" id="GO:0005634">
    <property type="term" value="C:nucleus"/>
    <property type="evidence" value="ECO:0007669"/>
    <property type="project" value="UniProtKB-SubCell"/>
</dbReference>
<dbReference type="EMBL" id="SZYD01000003">
    <property type="protein sequence ID" value="KAD6795697.1"/>
    <property type="molecule type" value="Genomic_DNA"/>
</dbReference>
<sequence length="413" mass="45825">MEVLCDLCKVVRAVVYCNSDAAKLCFQCDNGVHSANPLSRRHRRSLLCDKCNYQPAVVRQVFDKKFLCEGCNLNDNGCSSGQKYSIEELDFYTGCPSSEEFLKILSPIRDEDPIINPQFGPVESLNVDENAVGNQTNDEQMGYVASKLNELASSLRFESWISNPSSMFPPQLRYMTPCEKDPNFFLPDRLNLAKDGSDLNNLELNNGEGLPDNVALNFDGGFEMFNCIPPAHTKQPPEDGSFDCHVMEKNLSVTVSNSHAENTIEATSQDCTNFPSPQVAASANVMHGGGMLLNPNAMNLGFPDGQIHSNMSLSLSNITGESSAAADFQDCGLSPMFLTATVESPWEPNFDSSPQARDKAKMRYKEKKKTRTFGKHIRYASRKARADTRKRVKGRFVKAGEEYDYDPLVTTNV</sequence>
<reference evidence="12 13" key="1">
    <citation type="submission" date="2019-05" db="EMBL/GenBank/DDBJ databases">
        <title>Mikania micrantha, genome provides insights into the molecular mechanism of rapid growth.</title>
        <authorList>
            <person name="Liu B."/>
        </authorList>
    </citation>
    <scope>NUCLEOTIDE SEQUENCE [LARGE SCALE GENOMIC DNA]</scope>
    <source>
        <strain evidence="12">NLD-2019</strain>
        <tissue evidence="12">Leaf</tissue>
    </source>
</reference>
<evidence type="ECO:0000259" key="11">
    <source>
        <dbReference type="PROSITE" id="PS51017"/>
    </source>
</evidence>
<evidence type="ECO:0000313" key="13">
    <source>
        <dbReference type="Proteomes" id="UP000326396"/>
    </source>
</evidence>
<protein>
    <recommendedName>
        <fullName evidence="14">CCT domain-containing protein</fullName>
    </recommendedName>
</protein>
<evidence type="ECO:0008006" key="14">
    <source>
        <dbReference type="Google" id="ProtNLM"/>
    </source>
</evidence>
<evidence type="ECO:0000313" key="12">
    <source>
        <dbReference type="EMBL" id="KAD6795697.1"/>
    </source>
</evidence>
<evidence type="ECO:0000256" key="8">
    <source>
        <dbReference type="PROSITE-ProRule" id="PRU00024"/>
    </source>
</evidence>
<evidence type="ECO:0000256" key="2">
    <source>
        <dbReference type="ARBA" id="ARBA00010024"/>
    </source>
</evidence>
<evidence type="ECO:0000256" key="5">
    <source>
        <dbReference type="ARBA" id="ARBA00022771"/>
    </source>
</evidence>
<evidence type="ECO:0000259" key="10">
    <source>
        <dbReference type="PROSITE" id="PS50119"/>
    </source>
</evidence>
<keyword evidence="4" id="KW-0677">Repeat</keyword>
<comment type="caution">
    <text evidence="12">The sequence shown here is derived from an EMBL/GenBank/DDBJ whole genome shotgun (WGS) entry which is preliminary data.</text>
</comment>
<dbReference type="PANTHER" id="PTHR31717:SF46">
    <property type="entry name" value="CCT MOTIF FAMILY PROTEIN-RELATED"/>
    <property type="match status" value="1"/>
</dbReference>